<accession>A0A371FR26</accession>
<protein>
    <submittedName>
        <fullName evidence="1">Uncharacterized protein</fullName>
    </submittedName>
</protein>
<name>A0A371FR26_MUCPR</name>
<dbReference type="SUPFAM" id="SSF56672">
    <property type="entry name" value="DNA/RNA polymerases"/>
    <property type="match status" value="1"/>
</dbReference>
<dbReference type="Gene3D" id="3.10.10.10">
    <property type="entry name" value="HIV Type 1 Reverse Transcriptase, subunit A, domain 1"/>
    <property type="match status" value="1"/>
</dbReference>
<reference evidence="1" key="1">
    <citation type="submission" date="2018-05" db="EMBL/GenBank/DDBJ databases">
        <title>Draft genome of Mucuna pruriens seed.</title>
        <authorList>
            <person name="Nnadi N.E."/>
            <person name="Vos R."/>
            <person name="Hasami M.H."/>
            <person name="Devisetty U.K."/>
            <person name="Aguiy J.C."/>
        </authorList>
    </citation>
    <scope>NUCLEOTIDE SEQUENCE [LARGE SCALE GENOMIC DNA]</scope>
    <source>
        <strain evidence="1">JCA_2017</strain>
    </source>
</reference>
<organism evidence="1 2">
    <name type="scientific">Mucuna pruriens</name>
    <name type="common">Velvet bean</name>
    <name type="synonym">Dolichos pruriens</name>
    <dbReference type="NCBI Taxonomy" id="157652"/>
    <lineage>
        <taxon>Eukaryota</taxon>
        <taxon>Viridiplantae</taxon>
        <taxon>Streptophyta</taxon>
        <taxon>Embryophyta</taxon>
        <taxon>Tracheophyta</taxon>
        <taxon>Spermatophyta</taxon>
        <taxon>Magnoliopsida</taxon>
        <taxon>eudicotyledons</taxon>
        <taxon>Gunneridae</taxon>
        <taxon>Pentapetalae</taxon>
        <taxon>rosids</taxon>
        <taxon>fabids</taxon>
        <taxon>Fabales</taxon>
        <taxon>Fabaceae</taxon>
        <taxon>Papilionoideae</taxon>
        <taxon>50 kb inversion clade</taxon>
        <taxon>NPAAA clade</taxon>
        <taxon>indigoferoid/millettioid clade</taxon>
        <taxon>Phaseoleae</taxon>
        <taxon>Mucuna</taxon>
    </lineage>
</organism>
<comment type="caution">
    <text evidence="1">The sequence shown here is derived from an EMBL/GenBank/DDBJ whole genome shotgun (WGS) entry which is preliminary data.</text>
</comment>
<gene>
    <name evidence="1" type="ORF">CR513_38627</name>
</gene>
<feature type="non-terminal residue" evidence="1">
    <location>
        <position position="1"/>
    </location>
</feature>
<dbReference type="Proteomes" id="UP000257109">
    <property type="component" value="Unassembled WGS sequence"/>
</dbReference>
<proteinExistence type="predicted"/>
<evidence type="ECO:0000313" key="2">
    <source>
        <dbReference type="Proteomes" id="UP000257109"/>
    </source>
</evidence>
<sequence length="279" mass="31997">LPRQKAIINARTLWMEFGDTFVQFNNFEALKHPAEDNSIFSIDTIDRLIEEHIQVGTGNANLFDFVEISSIINCFYTVEAIAYFESLYKIDEVPEETEIASVNLKGAEIISNSQLEVKSDSIQKESQKLEVESDFRQPCPYSDRVDQLTPSTAEQIIPPQSPTTELNMLIWRIANNLSREQEEKLLNVLQKHKKEIGWMLAGLLGINPCIYMHKILLEEEACPIIRQQRRLNPTILDVVKKEVTKLLAARIIYLILNSKWVSPILVVLKKSKMTVVKNQ</sequence>
<dbReference type="EMBL" id="QJKJ01008105">
    <property type="protein sequence ID" value="RDX80779.1"/>
    <property type="molecule type" value="Genomic_DNA"/>
</dbReference>
<dbReference type="InterPro" id="IPR043502">
    <property type="entry name" value="DNA/RNA_pol_sf"/>
</dbReference>
<evidence type="ECO:0000313" key="1">
    <source>
        <dbReference type="EMBL" id="RDX80779.1"/>
    </source>
</evidence>
<keyword evidence="2" id="KW-1185">Reference proteome</keyword>
<dbReference type="AlphaFoldDB" id="A0A371FR26"/>